<dbReference type="PANTHER" id="PTHR42791">
    <property type="entry name" value="GNAT FAMILY ACETYLTRANSFERASE"/>
    <property type="match status" value="1"/>
</dbReference>
<evidence type="ECO:0000259" key="2">
    <source>
        <dbReference type="PROSITE" id="PS51186"/>
    </source>
</evidence>
<dbReference type="PANTHER" id="PTHR42791:SF2">
    <property type="entry name" value="N-ACETYLTRANSFERASE DOMAIN-CONTAINING PROTEIN"/>
    <property type="match status" value="1"/>
</dbReference>
<dbReference type="OrthoDB" id="196847at2759"/>
<dbReference type="InterPro" id="IPR000182">
    <property type="entry name" value="GNAT_dom"/>
</dbReference>
<dbReference type="GO" id="GO:0016747">
    <property type="term" value="F:acyltransferase activity, transferring groups other than amino-acyl groups"/>
    <property type="evidence" value="ECO:0007669"/>
    <property type="project" value="InterPro"/>
</dbReference>
<protein>
    <recommendedName>
        <fullName evidence="2">N-acetyltransferase domain-containing protein</fullName>
    </recommendedName>
</protein>
<gene>
    <name evidence="3" type="ORF">yc1106_09570</name>
</gene>
<organism evidence="3 4">
    <name type="scientific">Curvularia clavata</name>
    <dbReference type="NCBI Taxonomy" id="95742"/>
    <lineage>
        <taxon>Eukaryota</taxon>
        <taxon>Fungi</taxon>
        <taxon>Dikarya</taxon>
        <taxon>Ascomycota</taxon>
        <taxon>Pezizomycotina</taxon>
        <taxon>Dothideomycetes</taxon>
        <taxon>Pleosporomycetidae</taxon>
        <taxon>Pleosporales</taxon>
        <taxon>Pleosporineae</taxon>
        <taxon>Pleosporaceae</taxon>
        <taxon>Curvularia</taxon>
    </lineage>
</organism>
<dbReference type="CDD" id="cd04301">
    <property type="entry name" value="NAT_SF"/>
    <property type="match status" value="1"/>
</dbReference>
<dbReference type="PROSITE" id="PS51186">
    <property type="entry name" value="GNAT"/>
    <property type="match status" value="1"/>
</dbReference>
<dbReference type="EMBL" id="CP089281">
    <property type="protein sequence ID" value="USP82296.1"/>
    <property type="molecule type" value="Genomic_DNA"/>
</dbReference>
<evidence type="ECO:0000313" key="4">
    <source>
        <dbReference type="Proteomes" id="UP001056012"/>
    </source>
</evidence>
<accession>A0A9Q9DY80</accession>
<dbReference type="SUPFAM" id="SSF55729">
    <property type="entry name" value="Acyl-CoA N-acyltransferases (Nat)"/>
    <property type="match status" value="1"/>
</dbReference>
<name>A0A9Q9DY80_CURCL</name>
<dbReference type="Proteomes" id="UP001056012">
    <property type="component" value="Chromosome 8"/>
</dbReference>
<reference evidence="3" key="1">
    <citation type="submission" date="2021-12" db="EMBL/GenBank/DDBJ databases">
        <title>Curvularia clavata genome.</title>
        <authorList>
            <person name="Cao Y."/>
        </authorList>
    </citation>
    <scope>NUCLEOTIDE SEQUENCE</scope>
    <source>
        <strain evidence="3">Yc1106</strain>
    </source>
</reference>
<dbReference type="AlphaFoldDB" id="A0A9Q9DY80"/>
<feature type="region of interest" description="Disordered" evidence="1">
    <location>
        <begin position="1"/>
        <end position="27"/>
    </location>
</feature>
<dbReference type="InterPro" id="IPR052523">
    <property type="entry name" value="Trichothecene_AcTrans"/>
</dbReference>
<evidence type="ECO:0000256" key="1">
    <source>
        <dbReference type="SAM" id="MobiDB-lite"/>
    </source>
</evidence>
<evidence type="ECO:0000313" key="3">
    <source>
        <dbReference type="EMBL" id="USP82296.1"/>
    </source>
</evidence>
<feature type="domain" description="N-acetyltransferase" evidence="2">
    <location>
        <begin position="118"/>
        <end position="254"/>
    </location>
</feature>
<proteinExistence type="predicted"/>
<keyword evidence="4" id="KW-1185">Reference proteome</keyword>
<dbReference type="Pfam" id="PF13673">
    <property type="entry name" value="Acetyltransf_10"/>
    <property type="match status" value="1"/>
</dbReference>
<dbReference type="VEuPathDB" id="FungiDB:yc1106_09570"/>
<dbReference type="Gene3D" id="3.40.630.30">
    <property type="match status" value="1"/>
</dbReference>
<dbReference type="InterPro" id="IPR016181">
    <property type="entry name" value="Acyl_CoA_acyltransferase"/>
</dbReference>
<sequence>MAQEKTDSSIVPADQSGPQTTPVAPERRMKDTDIRVEMCTVEDAMTIAKGLRACYSEETWAAKEPAELRPSETVSIQRFAKRLEAILAHKEFAFVKAVLASTGETIGAACWGRPDTNSTHDPFRRSALSFYNWQTSLGWSDADVDEMWASIIDSWHEGPAEDDKERAQVMKGEPHWYLALLITWPDFQGRGVARRLLDWAIEQADATEPVTPMYLKSSAMARRVYMHVGFVPVGEKTMVRRGPVAQSTEVKAMS</sequence>